<dbReference type="AlphaFoldDB" id="A0A5C5WS77"/>
<evidence type="ECO:0000313" key="1">
    <source>
        <dbReference type="EMBL" id="TWT53457.1"/>
    </source>
</evidence>
<protein>
    <submittedName>
        <fullName evidence="1">Uncharacterized protein</fullName>
    </submittedName>
</protein>
<proteinExistence type="predicted"/>
<accession>A0A5C5WS77</accession>
<keyword evidence="2" id="KW-1185">Reference proteome</keyword>
<name>A0A5C5WS77_9BACT</name>
<comment type="caution">
    <text evidence="1">The sequence shown here is derived from an EMBL/GenBank/DDBJ whole genome shotgun (WGS) entry which is preliminary data.</text>
</comment>
<dbReference type="EMBL" id="SJPI01000001">
    <property type="protein sequence ID" value="TWT53457.1"/>
    <property type="molecule type" value="Genomic_DNA"/>
</dbReference>
<organism evidence="1 2">
    <name type="scientific">Rubripirellula amarantea</name>
    <dbReference type="NCBI Taxonomy" id="2527999"/>
    <lineage>
        <taxon>Bacteria</taxon>
        <taxon>Pseudomonadati</taxon>
        <taxon>Planctomycetota</taxon>
        <taxon>Planctomycetia</taxon>
        <taxon>Pirellulales</taxon>
        <taxon>Pirellulaceae</taxon>
        <taxon>Rubripirellula</taxon>
    </lineage>
</organism>
<reference evidence="1 2" key="1">
    <citation type="submission" date="2019-02" db="EMBL/GenBank/DDBJ databases">
        <title>Deep-cultivation of Planctomycetes and their phenomic and genomic characterization uncovers novel biology.</title>
        <authorList>
            <person name="Wiegand S."/>
            <person name="Jogler M."/>
            <person name="Boedeker C."/>
            <person name="Pinto D."/>
            <person name="Vollmers J."/>
            <person name="Rivas-Marin E."/>
            <person name="Kohn T."/>
            <person name="Peeters S.H."/>
            <person name="Heuer A."/>
            <person name="Rast P."/>
            <person name="Oberbeckmann S."/>
            <person name="Bunk B."/>
            <person name="Jeske O."/>
            <person name="Meyerdierks A."/>
            <person name="Storesund J.E."/>
            <person name="Kallscheuer N."/>
            <person name="Luecker S."/>
            <person name="Lage O.M."/>
            <person name="Pohl T."/>
            <person name="Merkel B.J."/>
            <person name="Hornburger P."/>
            <person name="Mueller R.-W."/>
            <person name="Bruemmer F."/>
            <person name="Labrenz M."/>
            <person name="Spormann A.M."/>
            <person name="Op Den Camp H."/>
            <person name="Overmann J."/>
            <person name="Amann R."/>
            <person name="Jetten M.S.M."/>
            <person name="Mascher T."/>
            <person name="Medema M.H."/>
            <person name="Devos D.P."/>
            <person name="Kaster A.-K."/>
            <person name="Ovreas L."/>
            <person name="Rohde M."/>
            <person name="Galperin M.Y."/>
            <person name="Jogler C."/>
        </authorList>
    </citation>
    <scope>NUCLEOTIDE SEQUENCE [LARGE SCALE GENOMIC DNA]</scope>
    <source>
        <strain evidence="1 2">Pla22</strain>
    </source>
</reference>
<evidence type="ECO:0000313" key="2">
    <source>
        <dbReference type="Proteomes" id="UP000316598"/>
    </source>
</evidence>
<gene>
    <name evidence="1" type="ORF">Pla22_10860</name>
</gene>
<dbReference type="RefSeq" id="WP_146513677.1">
    <property type="nucleotide sequence ID" value="NZ_SJPI01000001.1"/>
</dbReference>
<dbReference type="OrthoDB" id="291228at2"/>
<sequence length="66" mass="7374">MKQTGLSYNSRKALIVNIGEAAGTEIANLINEMAAEIEELRRTKVNVTKIVPGKDTERQEYIEEPV</sequence>
<dbReference type="Proteomes" id="UP000316598">
    <property type="component" value="Unassembled WGS sequence"/>
</dbReference>